<organism evidence="1 2">
    <name type="scientific">Pseudomonas shirazensis</name>
    <dbReference type="NCBI Taxonomy" id="2745494"/>
    <lineage>
        <taxon>Bacteria</taxon>
        <taxon>Pseudomonadati</taxon>
        <taxon>Pseudomonadota</taxon>
        <taxon>Gammaproteobacteria</taxon>
        <taxon>Pseudomonadales</taxon>
        <taxon>Pseudomonadaceae</taxon>
        <taxon>Pseudomonas</taxon>
    </lineage>
</organism>
<evidence type="ECO:0008006" key="3">
    <source>
        <dbReference type="Google" id="ProtNLM"/>
    </source>
</evidence>
<accession>A0ABU8ZZT9</accession>
<dbReference type="EMBL" id="JBBNAW010000009">
    <property type="protein sequence ID" value="MEK2609870.1"/>
    <property type="molecule type" value="Genomic_DNA"/>
</dbReference>
<protein>
    <recommendedName>
        <fullName evidence="3">Apea-like HEPN domain-containing protein</fullName>
    </recommendedName>
</protein>
<keyword evidence="2" id="KW-1185">Reference proteome</keyword>
<gene>
    <name evidence="1" type="ORF">WLF18_12215</name>
</gene>
<dbReference type="RefSeq" id="WP_340612360.1">
    <property type="nucleotide sequence ID" value="NZ_JBBNAW010000009.1"/>
</dbReference>
<sequence>MTPKQLRSAQADLQVLLKPANLLSEVTSFKKFGFIESLRREVRTPNGSKVCFGDRAVESYNRLSRVLAAELPSREFVERGDINSACKSVLGRWYEDDVSGDLAHYIRDVESLVSQSVRVHEYYSPLSGLELLELEKFEFGNVAIHKPRLEVLKSSVGLDAVISSAWQQTNHGLWLTAKIKGSADYAERRFFDLVKVTCGMLALSFTTCLERGGAAVRLIPAHEGSYKPGAVTWFSLDADSRTLNLKTSFDGLQRLDFTPEHATSLLECEWFQELVRVSQSGSGNDAECSLRRALHWFFDAQADTSLDMKFVKYWSCIECMFSKSKIKVVDQIRRGLTSLLCYGRYGYSSPEGWKSIDRRVVELYDLRSIAVHDAQHGHVEFSDVVDVSKWAAFILMEVAMMVARGMQNRTQLKEEVECIQEYHCSPKFKTNYSHFYARFSEARI</sequence>
<evidence type="ECO:0000313" key="1">
    <source>
        <dbReference type="EMBL" id="MEK2609870.1"/>
    </source>
</evidence>
<name>A0ABU8ZZT9_9PSED</name>
<reference evidence="1 2" key="1">
    <citation type="submission" date="2024-03" db="EMBL/GenBank/DDBJ databases">
        <title>Screening, Identification and Application of a Plant Lactobacillus Strain.</title>
        <authorList>
            <person name="Li Y.L."/>
        </authorList>
    </citation>
    <scope>NUCLEOTIDE SEQUENCE [LARGE SCALE GENOMIC DNA]</scope>
    <source>
        <strain evidence="1 2">JDB</strain>
    </source>
</reference>
<proteinExistence type="predicted"/>
<dbReference type="Proteomes" id="UP001386972">
    <property type="component" value="Unassembled WGS sequence"/>
</dbReference>
<evidence type="ECO:0000313" key="2">
    <source>
        <dbReference type="Proteomes" id="UP001386972"/>
    </source>
</evidence>
<comment type="caution">
    <text evidence="1">The sequence shown here is derived from an EMBL/GenBank/DDBJ whole genome shotgun (WGS) entry which is preliminary data.</text>
</comment>